<comment type="caution">
    <text evidence="3">The sequence shown here is derived from an EMBL/GenBank/DDBJ whole genome shotgun (WGS) entry which is preliminary data.</text>
</comment>
<dbReference type="Gene3D" id="3.40.50.2000">
    <property type="entry name" value="Glycogen Phosphorylase B"/>
    <property type="match status" value="2"/>
</dbReference>
<gene>
    <name evidence="3" type="ORF">SAMN04487854_109208</name>
</gene>
<reference evidence="3 4" key="1">
    <citation type="submission" date="2016-10" db="EMBL/GenBank/DDBJ databases">
        <authorList>
            <person name="Varghese N."/>
            <person name="Submissions S."/>
        </authorList>
    </citation>
    <scope>NUCLEOTIDE SEQUENCE [LARGE SCALE GENOMIC DNA]</scope>
    <source>
        <strain evidence="3 4">CGMCC 1.8499</strain>
    </source>
</reference>
<feature type="domain" description="Glycosyltransferase subfamily 4-like N-terminal" evidence="2">
    <location>
        <begin position="12"/>
        <end position="168"/>
    </location>
</feature>
<accession>A0ABY1GPM5</accession>
<evidence type="ECO:0000313" key="3">
    <source>
        <dbReference type="EMBL" id="SFT78489.1"/>
    </source>
</evidence>
<name>A0ABY1GPM5_9GAMM</name>
<evidence type="ECO:0000313" key="4">
    <source>
        <dbReference type="Proteomes" id="UP000183805"/>
    </source>
</evidence>
<keyword evidence="4" id="KW-1185">Reference proteome</keyword>
<dbReference type="RefSeq" id="WP_074989254.1">
    <property type="nucleotide sequence ID" value="NZ_FPAZ01000009.1"/>
</dbReference>
<dbReference type="SUPFAM" id="SSF53756">
    <property type="entry name" value="UDP-Glycosyltransferase/glycogen phosphorylase"/>
    <property type="match status" value="1"/>
</dbReference>
<evidence type="ECO:0000259" key="2">
    <source>
        <dbReference type="Pfam" id="PF13439"/>
    </source>
</evidence>
<dbReference type="Pfam" id="PF00534">
    <property type="entry name" value="Glycos_transf_1"/>
    <property type="match status" value="1"/>
</dbReference>
<organism evidence="3 4">
    <name type="scientific">Pseudoalteromonas lipolytica</name>
    <dbReference type="NCBI Taxonomy" id="570156"/>
    <lineage>
        <taxon>Bacteria</taxon>
        <taxon>Pseudomonadati</taxon>
        <taxon>Pseudomonadota</taxon>
        <taxon>Gammaproteobacteria</taxon>
        <taxon>Alteromonadales</taxon>
        <taxon>Pseudoalteromonadaceae</taxon>
        <taxon>Pseudoalteromonas</taxon>
    </lineage>
</organism>
<dbReference type="Pfam" id="PF13439">
    <property type="entry name" value="Glyco_transf_4"/>
    <property type="match status" value="1"/>
</dbReference>
<dbReference type="InterPro" id="IPR001296">
    <property type="entry name" value="Glyco_trans_1"/>
</dbReference>
<dbReference type="InterPro" id="IPR028098">
    <property type="entry name" value="Glyco_trans_4-like_N"/>
</dbReference>
<protein>
    <submittedName>
        <fullName evidence="3">Glycosyltransferase involved in cell wall bisynthesis</fullName>
    </submittedName>
</protein>
<dbReference type="EMBL" id="FPAZ01000009">
    <property type="protein sequence ID" value="SFT78489.1"/>
    <property type="molecule type" value="Genomic_DNA"/>
</dbReference>
<dbReference type="Proteomes" id="UP000183805">
    <property type="component" value="Unassembled WGS sequence"/>
</dbReference>
<feature type="domain" description="Glycosyl transferase family 1" evidence="1">
    <location>
        <begin position="181"/>
        <end position="339"/>
    </location>
</feature>
<dbReference type="PANTHER" id="PTHR12526">
    <property type="entry name" value="GLYCOSYLTRANSFERASE"/>
    <property type="match status" value="1"/>
</dbReference>
<sequence>MNILFIITGLGVGGAERQVVDLADELTKLGHSVKLAYFLSEKTTVLKSPNFDVIDLGNNKNNAFAFIFGFFSLIKLIKKMKPDVIHAHMFHSIILSRLSRIFAKQSKLVCTSHSSYDGGKARMFAYRATSFLGDVFTNVSHKAVNNFEARGAAKKGTMLTVLNGIDINKFYFSYERRSAARVPLQTNKKLILSVGRFHKAKDYPNLLHAFSLICNERSDVELWIVGDGDLKKDIEQLIFKLNLTGYVKLLGIRNDIPDLMNASDVYALSSAWEGFGLVVAEAMATERVVVATDCGGVKEVIGECGFLVPTEDPELFAISLKKALNLEVEERQKLGVMARLRVKEKYSLRTVAKKWLAVYSNINV</sequence>
<proteinExistence type="predicted"/>
<evidence type="ECO:0000259" key="1">
    <source>
        <dbReference type="Pfam" id="PF00534"/>
    </source>
</evidence>
<dbReference type="PANTHER" id="PTHR12526:SF630">
    <property type="entry name" value="GLYCOSYLTRANSFERASE"/>
    <property type="match status" value="1"/>
</dbReference>